<accession>A0A329RCS0</accession>
<evidence type="ECO:0008006" key="6">
    <source>
        <dbReference type="Google" id="ProtNLM"/>
    </source>
</evidence>
<dbReference type="STRING" id="29920.A0A329RCS0"/>
<evidence type="ECO:0000256" key="1">
    <source>
        <dbReference type="ARBA" id="ARBA00006484"/>
    </source>
</evidence>
<dbReference type="Proteomes" id="UP000251314">
    <property type="component" value="Unassembled WGS sequence"/>
</dbReference>
<dbReference type="EMBL" id="MJFZ01001627">
    <property type="protein sequence ID" value="RAW21656.1"/>
    <property type="molecule type" value="Genomic_DNA"/>
</dbReference>
<evidence type="ECO:0000313" key="5">
    <source>
        <dbReference type="Proteomes" id="UP000251314"/>
    </source>
</evidence>
<name>A0A329RCS0_9STRA</name>
<dbReference type="PRINTS" id="PR00081">
    <property type="entry name" value="GDHRDH"/>
</dbReference>
<keyword evidence="2" id="KW-0560">Oxidoreductase</keyword>
<evidence type="ECO:0000313" key="4">
    <source>
        <dbReference type="EMBL" id="RAW21656.1"/>
    </source>
</evidence>
<dbReference type="PANTHER" id="PTHR24320:SF148">
    <property type="entry name" value="NAD(P)-BINDING ROSSMANN-FOLD SUPERFAMILY PROTEIN"/>
    <property type="match status" value="1"/>
</dbReference>
<proteinExistence type="inferred from homology"/>
<dbReference type="SUPFAM" id="SSF51735">
    <property type="entry name" value="NAD(P)-binding Rossmann-fold domains"/>
    <property type="match status" value="1"/>
</dbReference>
<comment type="similarity">
    <text evidence="1 3">Belongs to the short-chain dehydrogenases/reductases (SDR) family.</text>
</comment>
<evidence type="ECO:0000256" key="3">
    <source>
        <dbReference type="RuleBase" id="RU000363"/>
    </source>
</evidence>
<sequence>MSDLSACPPLPDKWDASQIPSQQGRVAIVTGANSGIGYETALELAPEANLREALSSTPEAGKVEFAKLDLGDLSSVKKFSEDFKKSHTRLDLLINNAGIMGGAWGLSVDGYERQFATNHLGHFALTAQMFPLLQQSTPSRIVNVSSIVHRSAPTWNEDEIMTTSEDKYREMDNYGVTKLSNILFTNELARRIKAAGIEGITAAACHPGVTATNLATAST</sequence>
<dbReference type="PANTHER" id="PTHR24320">
    <property type="entry name" value="RETINOL DEHYDROGENASE"/>
    <property type="match status" value="1"/>
</dbReference>
<feature type="non-terminal residue" evidence="4">
    <location>
        <position position="219"/>
    </location>
</feature>
<dbReference type="Gene3D" id="3.40.50.720">
    <property type="entry name" value="NAD(P)-binding Rossmann-like Domain"/>
    <property type="match status" value="1"/>
</dbReference>
<reference evidence="4 5" key="1">
    <citation type="submission" date="2018-01" db="EMBL/GenBank/DDBJ databases">
        <title>Draft genome of the strawberry crown rot pathogen Phytophthora cactorum.</title>
        <authorList>
            <person name="Armitage A.D."/>
            <person name="Lysoe E."/>
            <person name="Nellist C.F."/>
            <person name="Harrison R.J."/>
            <person name="Brurberg M.B."/>
        </authorList>
    </citation>
    <scope>NUCLEOTIDE SEQUENCE [LARGE SCALE GENOMIC DNA]</scope>
    <source>
        <strain evidence="4 5">10300</strain>
    </source>
</reference>
<keyword evidence="5" id="KW-1185">Reference proteome</keyword>
<protein>
    <recommendedName>
        <fullName evidence="6">NAD(P)-binding domain</fullName>
    </recommendedName>
</protein>
<dbReference type="OrthoDB" id="157221at2759"/>
<dbReference type="Pfam" id="PF00106">
    <property type="entry name" value="adh_short"/>
    <property type="match status" value="1"/>
</dbReference>
<dbReference type="AlphaFoldDB" id="A0A329RCS0"/>
<dbReference type="VEuPathDB" id="FungiDB:PC110_g21901"/>
<dbReference type="InterPro" id="IPR002347">
    <property type="entry name" value="SDR_fam"/>
</dbReference>
<comment type="caution">
    <text evidence="4">The sequence shown here is derived from an EMBL/GenBank/DDBJ whole genome shotgun (WGS) entry which is preliminary data.</text>
</comment>
<gene>
    <name evidence="4" type="ORF">PC110_g21901</name>
</gene>
<dbReference type="GO" id="GO:0016491">
    <property type="term" value="F:oxidoreductase activity"/>
    <property type="evidence" value="ECO:0007669"/>
    <property type="project" value="UniProtKB-KW"/>
</dbReference>
<dbReference type="PRINTS" id="PR00080">
    <property type="entry name" value="SDRFAMILY"/>
</dbReference>
<evidence type="ECO:0000256" key="2">
    <source>
        <dbReference type="ARBA" id="ARBA00023002"/>
    </source>
</evidence>
<dbReference type="InterPro" id="IPR036291">
    <property type="entry name" value="NAD(P)-bd_dom_sf"/>
</dbReference>
<organism evidence="4 5">
    <name type="scientific">Phytophthora cactorum</name>
    <dbReference type="NCBI Taxonomy" id="29920"/>
    <lineage>
        <taxon>Eukaryota</taxon>
        <taxon>Sar</taxon>
        <taxon>Stramenopiles</taxon>
        <taxon>Oomycota</taxon>
        <taxon>Peronosporomycetes</taxon>
        <taxon>Peronosporales</taxon>
        <taxon>Peronosporaceae</taxon>
        <taxon>Phytophthora</taxon>
    </lineage>
</organism>